<keyword evidence="1" id="KW-0472">Membrane</keyword>
<keyword evidence="3" id="KW-1185">Reference proteome</keyword>
<protein>
    <recommendedName>
        <fullName evidence="4">PH domain-containing protein</fullName>
    </recommendedName>
</protein>
<comment type="caution">
    <text evidence="2">The sequence shown here is derived from an EMBL/GenBank/DDBJ whole genome shotgun (WGS) entry which is preliminary data.</text>
</comment>
<evidence type="ECO:0008006" key="4">
    <source>
        <dbReference type="Google" id="ProtNLM"/>
    </source>
</evidence>
<name>A0A4V2JES5_9MICO</name>
<dbReference type="RefSeq" id="WP_130980739.1">
    <property type="nucleotide sequence ID" value="NZ_SISG01000001.1"/>
</dbReference>
<feature type="transmembrane region" description="Helical" evidence="1">
    <location>
        <begin position="38"/>
        <end position="60"/>
    </location>
</feature>
<dbReference type="EMBL" id="SISG01000001">
    <property type="protein sequence ID" value="TBN56629.1"/>
    <property type="molecule type" value="Genomic_DNA"/>
</dbReference>
<evidence type="ECO:0000313" key="3">
    <source>
        <dbReference type="Proteomes" id="UP000294194"/>
    </source>
</evidence>
<feature type="transmembrane region" description="Helical" evidence="1">
    <location>
        <begin position="66"/>
        <end position="85"/>
    </location>
</feature>
<gene>
    <name evidence="2" type="ORF">EYE40_04015</name>
</gene>
<proteinExistence type="predicted"/>
<reference evidence="3" key="1">
    <citation type="submission" date="2019-02" db="EMBL/GenBank/DDBJ databases">
        <title>Glaciihabitans arcticus sp. nov., a psychrotolerant bacterium isolated from polar soil.</title>
        <authorList>
            <person name="Dahal R.H."/>
        </authorList>
    </citation>
    <scope>NUCLEOTIDE SEQUENCE [LARGE SCALE GENOMIC DNA]</scope>
    <source>
        <strain evidence="3">RP-3-7</strain>
    </source>
</reference>
<organism evidence="2 3">
    <name type="scientific">Glaciihabitans arcticus</name>
    <dbReference type="NCBI Taxonomy" id="2668039"/>
    <lineage>
        <taxon>Bacteria</taxon>
        <taxon>Bacillati</taxon>
        <taxon>Actinomycetota</taxon>
        <taxon>Actinomycetes</taxon>
        <taxon>Micrococcales</taxon>
        <taxon>Microbacteriaceae</taxon>
        <taxon>Glaciihabitans</taxon>
    </lineage>
</organism>
<keyword evidence="1" id="KW-0812">Transmembrane</keyword>
<accession>A0A4V2JES5</accession>
<evidence type="ECO:0000313" key="2">
    <source>
        <dbReference type="EMBL" id="TBN56629.1"/>
    </source>
</evidence>
<sequence length="203" mass="21925">MNPAAPPTPLAASGSYFGRPIAAFDPASRWSYRHYNTVAIILIIVAAIAFVVFTVIAITGPDLASGIYFPVFSLGLVLFFFRLSYNVYEIDERGFTTRGPFWWRVVTIAPRDVARVGVSSTGPSLIGDFASLDETGRAKREQVMAAVAKSYKTDLFADSAIGFVLVVETRAVNVTGVYIKQTDAAALLAAASTLEPRTPRLPV</sequence>
<dbReference type="Proteomes" id="UP000294194">
    <property type="component" value="Unassembled WGS sequence"/>
</dbReference>
<keyword evidence="1" id="KW-1133">Transmembrane helix</keyword>
<dbReference type="AlphaFoldDB" id="A0A4V2JES5"/>
<evidence type="ECO:0000256" key="1">
    <source>
        <dbReference type="SAM" id="Phobius"/>
    </source>
</evidence>